<dbReference type="InterPro" id="IPR036397">
    <property type="entry name" value="RNaseH_sf"/>
</dbReference>
<keyword evidence="3" id="KW-1185">Reference proteome</keyword>
<dbReference type="Pfam" id="PF13456">
    <property type="entry name" value="RVT_3"/>
    <property type="match status" value="1"/>
</dbReference>
<dbReference type="Proteomes" id="UP001162164">
    <property type="component" value="Unassembled WGS sequence"/>
</dbReference>
<dbReference type="SUPFAM" id="SSF53098">
    <property type="entry name" value="Ribonuclease H-like"/>
    <property type="match status" value="1"/>
</dbReference>
<dbReference type="InterPro" id="IPR002156">
    <property type="entry name" value="RNaseH_domain"/>
</dbReference>
<dbReference type="Gene3D" id="3.30.420.10">
    <property type="entry name" value="Ribonuclease H-like superfamily/Ribonuclease H"/>
    <property type="match status" value="1"/>
</dbReference>
<gene>
    <name evidence="2" type="ORF">NQ317_008805</name>
</gene>
<name>A0ABQ9IVK6_9CUCU</name>
<dbReference type="EMBL" id="JAPWTJ010002350">
    <property type="protein sequence ID" value="KAJ8966514.1"/>
    <property type="molecule type" value="Genomic_DNA"/>
</dbReference>
<protein>
    <recommendedName>
        <fullName evidence="1">RNase H type-1 domain-containing protein</fullName>
    </recommendedName>
</protein>
<proteinExistence type="predicted"/>
<accession>A0ABQ9IVK6</accession>
<dbReference type="CDD" id="cd09275">
    <property type="entry name" value="RNase_HI_RT_DIRS1"/>
    <property type="match status" value="1"/>
</dbReference>
<dbReference type="InterPro" id="IPR052055">
    <property type="entry name" value="Hepadnavirus_pol/RT"/>
</dbReference>
<dbReference type="PANTHER" id="PTHR33050">
    <property type="entry name" value="REVERSE TRANSCRIPTASE DOMAIN-CONTAINING PROTEIN"/>
    <property type="match status" value="1"/>
</dbReference>
<dbReference type="InterPro" id="IPR012337">
    <property type="entry name" value="RNaseH-like_sf"/>
</dbReference>
<evidence type="ECO:0000259" key="1">
    <source>
        <dbReference type="Pfam" id="PF13456"/>
    </source>
</evidence>
<feature type="domain" description="RNase H type-1" evidence="1">
    <location>
        <begin position="60"/>
        <end position="145"/>
    </location>
</feature>
<comment type="caution">
    <text evidence="2">The sequence shown here is derived from an EMBL/GenBank/DDBJ whole genome shotgun (WGS) entry which is preliminary data.</text>
</comment>
<organism evidence="2 3">
    <name type="scientific">Molorchus minor</name>
    <dbReference type="NCBI Taxonomy" id="1323400"/>
    <lineage>
        <taxon>Eukaryota</taxon>
        <taxon>Metazoa</taxon>
        <taxon>Ecdysozoa</taxon>
        <taxon>Arthropoda</taxon>
        <taxon>Hexapoda</taxon>
        <taxon>Insecta</taxon>
        <taxon>Pterygota</taxon>
        <taxon>Neoptera</taxon>
        <taxon>Endopterygota</taxon>
        <taxon>Coleoptera</taxon>
        <taxon>Polyphaga</taxon>
        <taxon>Cucujiformia</taxon>
        <taxon>Chrysomeloidea</taxon>
        <taxon>Cerambycidae</taxon>
        <taxon>Lamiinae</taxon>
        <taxon>Monochamini</taxon>
        <taxon>Molorchus</taxon>
    </lineage>
</organism>
<sequence>MEISNNLKPDFLWWENNIATTYNDIKKDSYSLEIFTDASLTGWGASSNGEGTHGWWTEQENTNHINYLELQAIYLGLQCFAKDAKNCNILIRADNTTAVSYINRMGSVRFPNLANLARAIWQWCEARNIWLVASYIQSQHNKDADTESRILPRETEWSLSMEVYKRARS</sequence>
<evidence type="ECO:0000313" key="2">
    <source>
        <dbReference type="EMBL" id="KAJ8966514.1"/>
    </source>
</evidence>
<reference evidence="2" key="1">
    <citation type="journal article" date="2023" name="Insect Mol. Biol.">
        <title>Genome sequencing provides insights into the evolution of gene families encoding plant cell wall-degrading enzymes in longhorned beetles.</title>
        <authorList>
            <person name="Shin N.R."/>
            <person name="Okamura Y."/>
            <person name="Kirsch R."/>
            <person name="Pauchet Y."/>
        </authorList>
    </citation>
    <scope>NUCLEOTIDE SEQUENCE</scope>
    <source>
        <strain evidence="2">MMC_N1</strain>
    </source>
</reference>
<dbReference type="PANTHER" id="PTHR33050:SF7">
    <property type="entry name" value="RIBONUCLEASE H"/>
    <property type="match status" value="1"/>
</dbReference>
<evidence type="ECO:0000313" key="3">
    <source>
        <dbReference type="Proteomes" id="UP001162164"/>
    </source>
</evidence>